<dbReference type="SMART" id="SM00382">
    <property type="entry name" value="AAA"/>
    <property type="match status" value="1"/>
</dbReference>
<accession>A0A937AEF7</accession>
<dbReference type="InterPro" id="IPR036640">
    <property type="entry name" value="ABC1_TM_sf"/>
</dbReference>
<comment type="caution">
    <text evidence="12">The sequence shown here is derived from an EMBL/GenBank/DDBJ whole genome shotgun (WGS) entry which is preliminary data.</text>
</comment>
<dbReference type="PROSITE" id="PS50893">
    <property type="entry name" value="ABC_TRANSPORTER_2"/>
    <property type="match status" value="1"/>
</dbReference>
<keyword evidence="4 9" id="KW-0812">Transmembrane</keyword>
<evidence type="ECO:0000256" key="7">
    <source>
        <dbReference type="ARBA" id="ARBA00022989"/>
    </source>
</evidence>
<evidence type="ECO:0000256" key="2">
    <source>
        <dbReference type="ARBA" id="ARBA00005417"/>
    </source>
</evidence>
<evidence type="ECO:0000256" key="1">
    <source>
        <dbReference type="ARBA" id="ARBA00004651"/>
    </source>
</evidence>
<evidence type="ECO:0000259" key="11">
    <source>
        <dbReference type="PROSITE" id="PS50929"/>
    </source>
</evidence>
<dbReference type="GO" id="GO:0140359">
    <property type="term" value="F:ABC-type transporter activity"/>
    <property type="evidence" value="ECO:0007669"/>
    <property type="project" value="InterPro"/>
</dbReference>
<dbReference type="Pfam" id="PF00005">
    <property type="entry name" value="ABC_tran"/>
    <property type="match status" value="1"/>
</dbReference>
<gene>
    <name evidence="12" type="ORF">EU981_02035</name>
</gene>
<dbReference type="PROSITE" id="PS50929">
    <property type="entry name" value="ABC_TM1F"/>
    <property type="match status" value="1"/>
</dbReference>
<evidence type="ECO:0000256" key="5">
    <source>
        <dbReference type="ARBA" id="ARBA00022741"/>
    </source>
</evidence>
<dbReference type="Gene3D" id="3.40.50.300">
    <property type="entry name" value="P-loop containing nucleotide triphosphate hydrolases"/>
    <property type="match status" value="1"/>
</dbReference>
<organism evidence="12 13">
    <name type="scientific">Candidatus Liberibacter ctenarytainae</name>
    <dbReference type="NCBI Taxonomy" id="2020335"/>
    <lineage>
        <taxon>Bacteria</taxon>
        <taxon>Pseudomonadati</taxon>
        <taxon>Pseudomonadota</taxon>
        <taxon>Alphaproteobacteria</taxon>
        <taxon>Hyphomicrobiales</taxon>
        <taxon>Rhizobiaceae</taxon>
        <taxon>Liberibacter</taxon>
    </lineage>
</organism>
<evidence type="ECO:0000259" key="10">
    <source>
        <dbReference type="PROSITE" id="PS50893"/>
    </source>
</evidence>
<dbReference type="InterPro" id="IPR003593">
    <property type="entry name" value="AAA+_ATPase"/>
</dbReference>
<keyword evidence="5" id="KW-0547">Nucleotide-binding</keyword>
<keyword evidence="3" id="KW-0813">Transport</keyword>
<dbReference type="GO" id="GO:0016887">
    <property type="term" value="F:ATP hydrolysis activity"/>
    <property type="evidence" value="ECO:0007669"/>
    <property type="project" value="InterPro"/>
</dbReference>
<evidence type="ECO:0000256" key="3">
    <source>
        <dbReference type="ARBA" id="ARBA00022448"/>
    </source>
</evidence>
<evidence type="ECO:0000313" key="13">
    <source>
        <dbReference type="Proteomes" id="UP000736856"/>
    </source>
</evidence>
<dbReference type="SUPFAM" id="SSF90123">
    <property type="entry name" value="ABC transporter transmembrane region"/>
    <property type="match status" value="1"/>
</dbReference>
<comment type="subcellular location">
    <subcellularLocation>
        <location evidence="1">Cell membrane</location>
        <topology evidence="1">Multi-pass membrane protein</topology>
    </subcellularLocation>
</comment>
<dbReference type="AlphaFoldDB" id="A0A937AEF7"/>
<dbReference type="PANTHER" id="PTHR24221">
    <property type="entry name" value="ATP-BINDING CASSETTE SUB-FAMILY B"/>
    <property type="match status" value="1"/>
</dbReference>
<dbReference type="Pfam" id="PF00664">
    <property type="entry name" value="ABC_membrane"/>
    <property type="match status" value="1"/>
</dbReference>
<dbReference type="CDD" id="cd18582">
    <property type="entry name" value="ABC_6TM_ATM1_ABCB7"/>
    <property type="match status" value="1"/>
</dbReference>
<sequence length="599" mass="67635">MVFSLRPLLNVLEKIKPYAWPKGRLDIKARIIGAIFFLISSKLVLIGVPFFFKWATEALVEQSTAKNEILYLSIGMIMLISAYGLMRVLNLALNHLRDSLFSKVGQGATCDLYRLVVAHVYKLSQRFHVDYKIGKLSSAIINGTKAIEIIIRIMVVYLIPTIIEFIITIAFLWNIYGYAYVTVILLTLVMYTWFTIVASNWRVNLFKKMNRVAHDCHAKIFDSLVNFESMKYFNSEKIEFKKFEKSISQYEKSATSIAISLGWLNFGQGIIFSIGMVVLMLMSAHTVYIGQQTIGDFVFINALLSQLSIPLNIIGTIYRDSRQSLIEIEELFNILDEKIDIEDMPNAQPLKIKNGSITFDNVYFSYNSDRPILQGTCFDIPSGKKTALIGKSGVGKSTISKLLYRLYDINSGSICIDGQNIKTVTQESLRQNIGIIPQDTILFNDTLRNNILYGHPDCSDDELRSAVKIAQLETFIMNLPNGYDTLVGERGLKLSGGEKQRISIARAVLKDSPIMVFDEATSSLDTLTERSIQESLDSLSKNRTILVIAHRLSTVINADVIIVLRHNGKIAESGSHEELISRKGVYFSMWEKQQESLDQ</sequence>
<feature type="domain" description="ABC transporter" evidence="10">
    <location>
        <begin position="357"/>
        <end position="592"/>
    </location>
</feature>
<evidence type="ECO:0000256" key="6">
    <source>
        <dbReference type="ARBA" id="ARBA00022840"/>
    </source>
</evidence>
<evidence type="ECO:0000256" key="9">
    <source>
        <dbReference type="SAM" id="Phobius"/>
    </source>
</evidence>
<protein>
    <submittedName>
        <fullName evidence="12">ABC transporter ATP-binding protein/permease</fullName>
    </submittedName>
</protein>
<dbReference type="SUPFAM" id="SSF52540">
    <property type="entry name" value="P-loop containing nucleoside triphosphate hydrolases"/>
    <property type="match status" value="1"/>
</dbReference>
<dbReference type="Proteomes" id="UP000736856">
    <property type="component" value="Unassembled WGS sequence"/>
</dbReference>
<reference evidence="12" key="1">
    <citation type="submission" date="2019-02" db="EMBL/GenBank/DDBJ databases">
        <title>A novel Candidatus Liberibacter species associated with the New Zealand native fuchsia psyllid, Ctenarytaina fuchsiae.</title>
        <authorList>
            <person name="Thompson S.M."/>
            <person name="Jorgensen N."/>
            <person name="David C."/>
            <person name="Bulman S.R."/>
            <person name="Smith G.R."/>
        </authorList>
    </citation>
    <scope>NUCLEOTIDE SEQUENCE</scope>
    <source>
        <strain evidence="12">Oxford</strain>
    </source>
</reference>
<evidence type="ECO:0000256" key="4">
    <source>
        <dbReference type="ARBA" id="ARBA00022692"/>
    </source>
</evidence>
<dbReference type="Gene3D" id="1.20.1560.10">
    <property type="entry name" value="ABC transporter type 1, transmembrane domain"/>
    <property type="match status" value="1"/>
</dbReference>
<evidence type="ECO:0000256" key="8">
    <source>
        <dbReference type="ARBA" id="ARBA00023136"/>
    </source>
</evidence>
<dbReference type="GO" id="GO:0005524">
    <property type="term" value="F:ATP binding"/>
    <property type="evidence" value="ECO:0007669"/>
    <property type="project" value="UniProtKB-KW"/>
</dbReference>
<keyword evidence="6 12" id="KW-0067">ATP-binding</keyword>
<dbReference type="GO" id="GO:0006879">
    <property type="term" value="P:intracellular iron ion homeostasis"/>
    <property type="evidence" value="ECO:0007669"/>
    <property type="project" value="TreeGrafter"/>
</dbReference>
<dbReference type="EMBL" id="SEOL01000003">
    <property type="protein sequence ID" value="MBL0848869.1"/>
    <property type="molecule type" value="Genomic_DNA"/>
</dbReference>
<keyword evidence="7 9" id="KW-1133">Transmembrane helix</keyword>
<proteinExistence type="inferred from homology"/>
<dbReference type="InterPro" id="IPR003439">
    <property type="entry name" value="ABC_transporter-like_ATP-bd"/>
</dbReference>
<comment type="similarity">
    <text evidence="2">Belongs to the ABC transporter superfamily.</text>
</comment>
<dbReference type="InterPro" id="IPR039421">
    <property type="entry name" value="Type_1_exporter"/>
</dbReference>
<dbReference type="PANTHER" id="PTHR24221:SF402">
    <property type="entry name" value="IRON-SULFUR CLUSTERS TRANSPORTER ABCB7, MITOCHONDRIAL"/>
    <property type="match status" value="1"/>
</dbReference>
<dbReference type="PROSITE" id="PS00211">
    <property type="entry name" value="ABC_TRANSPORTER_1"/>
    <property type="match status" value="1"/>
</dbReference>
<evidence type="ECO:0000313" key="12">
    <source>
        <dbReference type="EMBL" id="MBL0848869.1"/>
    </source>
</evidence>
<feature type="transmembrane region" description="Helical" evidence="9">
    <location>
        <begin position="31"/>
        <end position="52"/>
    </location>
</feature>
<dbReference type="FunFam" id="3.40.50.300:FF:000287">
    <property type="entry name" value="Multidrug ABC transporter ATP-binding protein"/>
    <property type="match status" value="1"/>
</dbReference>
<feature type="transmembrane region" description="Helical" evidence="9">
    <location>
        <begin position="72"/>
        <end position="93"/>
    </location>
</feature>
<feature type="transmembrane region" description="Helical" evidence="9">
    <location>
        <begin position="179"/>
        <end position="201"/>
    </location>
</feature>
<feature type="domain" description="ABC transmembrane type-1" evidence="11">
    <location>
        <begin position="32"/>
        <end position="323"/>
    </location>
</feature>
<dbReference type="InterPro" id="IPR011527">
    <property type="entry name" value="ABC1_TM_dom"/>
</dbReference>
<dbReference type="InterPro" id="IPR017871">
    <property type="entry name" value="ABC_transporter-like_CS"/>
</dbReference>
<dbReference type="InterPro" id="IPR027417">
    <property type="entry name" value="P-loop_NTPase"/>
</dbReference>
<dbReference type="GO" id="GO:0005886">
    <property type="term" value="C:plasma membrane"/>
    <property type="evidence" value="ECO:0007669"/>
    <property type="project" value="UniProtKB-SubCell"/>
</dbReference>
<keyword evidence="8 9" id="KW-0472">Membrane</keyword>
<name>A0A937AEF7_9HYPH</name>
<feature type="transmembrane region" description="Helical" evidence="9">
    <location>
        <begin position="149"/>
        <end position="173"/>
    </location>
</feature>